<dbReference type="RefSeq" id="WP_049643324.1">
    <property type="nucleotide sequence ID" value="NZ_LFTY01000002.1"/>
</dbReference>
<evidence type="ECO:0000313" key="2">
    <source>
        <dbReference type="Proteomes" id="UP000037178"/>
    </source>
</evidence>
<protein>
    <submittedName>
        <fullName evidence="1">Uncharacterized protein</fullName>
    </submittedName>
</protein>
<dbReference type="AlphaFoldDB" id="A0A0J9E772"/>
<comment type="caution">
    <text evidence="1">The sequence shown here is derived from an EMBL/GenBank/DDBJ whole genome shotgun (WGS) entry which is preliminary data.</text>
</comment>
<evidence type="ECO:0000313" key="1">
    <source>
        <dbReference type="EMBL" id="KMW57619.1"/>
    </source>
</evidence>
<keyword evidence="2" id="KW-1185">Reference proteome</keyword>
<dbReference type="Proteomes" id="UP000037178">
    <property type="component" value="Unassembled WGS sequence"/>
</dbReference>
<dbReference type="EMBL" id="LFTY01000002">
    <property type="protein sequence ID" value="KMW57619.1"/>
    <property type="molecule type" value="Genomic_DNA"/>
</dbReference>
<dbReference type="PATRIC" id="fig|1675527.3.peg.2710"/>
<name>A0A0J9E772_9RHOB</name>
<gene>
    <name evidence="1" type="ORF">AIOL_002584</name>
</gene>
<reference evidence="1 2" key="1">
    <citation type="submission" date="2015-06" db="EMBL/GenBank/DDBJ databases">
        <title>Draft genome sequence of an Alphaproteobacteria species associated to the Mediterranean sponge Oscarella lobularis.</title>
        <authorList>
            <person name="Jourda C."/>
            <person name="Santini S."/>
            <person name="Claverie J.-M."/>
        </authorList>
    </citation>
    <scope>NUCLEOTIDE SEQUENCE [LARGE SCALE GENOMIC DNA]</scope>
    <source>
        <strain evidence="1">IGS</strain>
    </source>
</reference>
<dbReference type="STRING" id="1675527.AIOL_002584"/>
<proteinExistence type="predicted"/>
<accession>A0A0J9E772</accession>
<dbReference type="OrthoDB" id="4546670at2"/>
<sequence length="133" mass="15120">MSGYLRFVYGELIEGVGFRAGFLDAAYCLRNDDLTEQTTYAELDRLVVWYKANLPIPEVFSRTSSKGAYHRNTKGLSWFKASAQEHIARAYEVMAILAEHDIAVDVLKSDRVGYIVYEDEWQVVAEPFADTPT</sequence>
<organism evidence="1 2">
    <name type="scientific">Candidatus Rhodobacter oscarellae</name>
    <dbReference type="NCBI Taxonomy" id="1675527"/>
    <lineage>
        <taxon>Bacteria</taxon>
        <taxon>Pseudomonadati</taxon>
        <taxon>Pseudomonadota</taxon>
        <taxon>Alphaproteobacteria</taxon>
        <taxon>Rhodobacterales</taxon>
        <taxon>Rhodobacter group</taxon>
        <taxon>Rhodobacter</taxon>
    </lineage>
</organism>